<dbReference type="Proteomes" id="UP000001072">
    <property type="component" value="Unassembled WGS sequence"/>
</dbReference>
<feature type="signal peptide" evidence="2">
    <location>
        <begin position="1"/>
        <end position="19"/>
    </location>
</feature>
<protein>
    <recommendedName>
        <fullName evidence="5">Secreted protein</fullName>
    </recommendedName>
</protein>
<dbReference type="InParanoid" id="F4S5P7"/>
<keyword evidence="4" id="KW-1185">Reference proteome</keyword>
<dbReference type="OrthoDB" id="10519957at2759"/>
<dbReference type="AlphaFoldDB" id="F4S5P7"/>
<feature type="region of interest" description="Disordered" evidence="1">
    <location>
        <begin position="375"/>
        <end position="440"/>
    </location>
</feature>
<dbReference type="HOGENOM" id="CLU_007545_0_0_1"/>
<dbReference type="GeneID" id="18933254"/>
<sequence>MKSLQTLALMFNWPILLNAMDVWGLSKTISQPVPTTEHYPDSWPRFAGPEEQALHHQEVSQLEGIYPFNVWHSYPQTEPSWLDTQLFNAHPSDAYIEHLGEGTHLEDQLESPGDYRQPNQLPGSKAQPQLWLDLLSADDFDGALHNDGFHSSSHYDSVTSLRRHSGVQNIDSHDPPAVWTAPHIQLSQSVSGHHIPAEHLTSSSENEFAHILEQNHRIQTSVDVHTSNNPPPPILDSTSGLDLLSAGDGEARHHDAFHSTGPYNSFTRLKGHSEVHNEYPQHSPGFSYAPHVHISQSPSDHSIPTEHPIDFLDSNLARMLDEDDNFDTSLFSQAFNNEPTEIPRDASWQPPLPPTSSSVASGRWPLDTFRENRDHVTQDTTHSAQPKSAISDARPASELSETRLRGHSKVHNGYTHDPLGLSYAPHTQISQSPSGHSIPTENPIDFLDSNLAHMLDEDDNFDAPFGSQTFDQPILQVASSRLSVPQVISYILNGEPPLETFKDTFTHFTHSTPPITHSILPIPEARQASELPPNLCVFLPRLEQESKPFTNSSLGYSDFRRLPSTSNHLHQFSLPASRSQEESLTKAPAPLFRSGPLKHPFQTESPFLKYKAYQSHFTFDDSEGFIRQVKRKSEDNEILTLPLSAASSQKPALLQSEPPTTAALYSQTNSILKRKKHRGKATIHNNPVDLEKHQSTPKAIERYYGRSWRREKLIKERLLHDVDANLMQKFVSNSNHLSISPRELIDSFHPKIQEFLNLIGLERIKKFHTHYLQTNMDKLLDNYLEILTTCSEVVSSNGLHTNMVQDIRDGYKWLIEKLARLPGTQFEYLPLVGNTVGPDENAVFMKTFDGLSIYRGTVFWLAHPLYDRRRNRVATTYVLEFMRQNRMHWIKYLTPSTAGELSSKTLLIWAKRVRPLKYISPH</sequence>
<dbReference type="RefSeq" id="XP_007416670.1">
    <property type="nucleotide sequence ID" value="XM_007416608.1"/>
</dbReference>
<feature type="region of interest" description="Disordered" evidence="1">
    <location>
        <begin position="282"/>
        <end position="308"/>
    </location>
</feature>
<name>F4S5P7_MELLP</name>
<keyword evidence="2" id="KW-0732">Signal</keyword>
<feature type="chain" id="PRO_5003321291" description="Secreted protein" evidence="2">
    <location>
        <begin position="20"/>
        <end position="922"/>
    </location>
</feature>
<feature type="compositionally biased region" description="Polar residues" evidence="1">
    <location>
        <begin position="425"/>
        <end position="440"/>
    </location>
</feature>
<feature type="compositionally biased region" description="Polar residues" evidence="1">
    <location>
        <begin position="378"/>
        <end position="388"/>
    </location>
</feature>
<evidence type="ECO:0000256" key="2">
    <source>
        <dbReference type="SAM" id="SignalP"/>
    </source>
</evidence>
<organism evidence="4">
    <name type="scientific">Melampsora larici-populina (strain 98AG31 / pathotype 3-4-7)</name>
    <name type="common">Poplar leaf rust fungus</name>
    <dbReference type="NCBI Taxonomy" id="747676"/>
    <lineage>
        <taxon>Eukaryota</taxon>
        <taxon>Fungi</taxon>
        <taxon>Dikarya</taxon>
        <taxon>Basidiomycota</taxon>
        <taxon>Pucciniomycotina</taxon>
        <taxon>Pucciniomycetes</taxon>
        <taxon>Pucciniales</taxon>
        <taxon>Melampsoraceae</taxon>
        <taxon>Melampsora</taxon>
    </lineage>
</organism>
<gene>
    <name evidence="3" type="ORF">MELLADRAFT_79342</name>
</gene>
<dbReference type="VEuPathDB" id="FungiDB:MELLADRAFT_79342"/>
<evidence type="ECO:0000313" key="3">
    <source>
        <dbReference type="EMBL" id="EGG00072.1"/>
    </source>
</evidence>
<evidence type="ECO:0000313" key="4">
    <source>
        <dbReference type="Proteomes" id="UP000001072"/>
    </source>
</evidence>
<dbReference type="EMBL" id="GL883151">
    <property type="protein sequence ID" value="EGG00072.1"/>
    <property type="molecule type" value="Genomic_DNA"/>
</dbReference>
<reference evidence="4" key="1">
    <citation type="journal article" date="2011" name="Proc. Natl. Acad. Sci. U.S.A.">
        <title>Obligate biotrophy features unraveled by the genomic analysis of rust fungi.</title>
        <authorList>
            <person name="Duplessis S."/>
            <person name="Cuomo C.A."/>
            <person name="Lin Y.-C."/>
            <person name="Aerts A."/>
            <person name="Tisserant E."/>
            <person name="Veneault-Fourrey C."/>
            <person name="Joly D.L."/>
            <person name="Hacquard S."/>
            <person name="Amselem J."/>
            <person name="Cantarel B.L."/>
            <person name="Chiu R."/>
            <person name="Coutinho P.M."/>
            <person name="Feau N."/>
            <person name="Field M."/>
            <person name="Frey P."/>
            <person name="Gelhaye E."/>
            <person name="Goldberg J."/>
            <person name="Grabherr M.G."/>
            <person name="Kodira C.D."/>
            <person name="Kohler A."/>
            <person name="Kuees U."/>
            <person name="Lindquist E.A."/>
            <person name="Lucas S.M."/>
            <person name="Mago R."/>
            <person name="Mauceli E."/>
            <person name="Morin E."/>
            <person name="Murat C."/>
            <person name="Pangilinan J.L."/>
            <person name="Park R."/>
            <person name="Pearson M."/>
            <person name="Quesneville H."/>
            <person name="Rouhier N."/>
            <person name="Sakthikumar S."/>
            <person name="Salamov A.A."/>
            <person name="Schmutz J."/>
            <person name="Selles B."/>
            <person name="Shapiro H."/>
            <person name="Tanguay P."/>
            <person name="Tuskan G.A."/>
            <person name="Henrissat B."/>
            <person name="Van de Peer Y."/>
            <person name="Rouze P."/>
            <person name="Ellis J.G."/>
            <person name="Dodds P.N."/>
            <person name="Schein J.E."/>
            <person name="Zhong S."/>
            <person name="Hamelin R.C."/>
            <person name="Grigoriev I.V."/>
            <person name="Szabo L.J."/>
            <person name="Martin F."/>
        </authorList>
    </citation>
    <scope>NUCLEOTIDE SEQUENCE [LARGE SCALE GENOMIC DNA]</scope>
    <source>
        <strain evidence="4">98AG31 / pathotype 3-4-7</strain>
    </source>
</reference>
<dbReference type="KEGG" id="mlr:MELLADRAFT_79342"/>
<evidence type="ECO:0008006" key="5">
    <source>
        <dbReference type="Google" id="ProtNLM"/>
    </source>
</evidence>
<evidence type="ECO:0000256" key="1">
    <source>
        <dbReference type="SAM" id="MobiDB-lite"/>
    </source>
</evidence>
<proteinExistence type="predicted"/>
<feature type="region of interest" description="Disordered" evidence="1">
    <location>
        <begin position="340"/>
        <end position="363"/>
    </location>
</feature>
<accession>F4S5P7</accession>